<keyword evidence="1" id="KW-1133">Transmembrane helix</keyword>
<comment type="caution">
    <text evidence="2">The sequence shown here is derived from an EMBL/GenBank/DDBJ whole genome shotgun (WGS) entry which is preliminary data.</text>
</comment>
<feature type="transmembrane region" description="Helical" evidence="1">
    <location>
        <begin position="187"/>
        <end position="211"/>
    </location>
</feature>
<name>A0ABP7XF43_9FLAO</name>
<dbReference type="Proteomes" id="UP001500459">
    <property type="component" value="Unassembled WGS sequence"/>
</dbReference>
<gene>
    <name evidence="2" type="ORF">GCM10022393_09630</name>
</gene>
<sequence>MRVLKSIEVYANHEVSAKNINTLLPDQLIQYNREKRRNGEDWMEIFLENNKKAYIKKDTSAFSVCDKVILDDDSALGFGYSQKTEPQLSIDKLFFPQGYLTSSDHEIGTVEMKTVENFEEKKMISIHLEYLEEVVDVKRIFFVKEEEFYIINRFSPFIEVDNLKGKKGLLLDKTNSSSAYDKFIQNVAIIIAIVTVLAIFLGFLANGWIVISKLMVIAGFVVAIVAIFILQAILMAFKEIFEQIRKRF</sequence>
<reference evidence="3" key="1">
    <citation type="journal article" date="2019" name="Int. J. Syst. Evol. Microbiol.">
        <title>The Global Catalogue of Microorganisms (GCM) 10K type strain sequencing project: providing services to taxonomists for standard genome sequencing and annotation.</title>
        <authorList>
            <consortium name="The Broad Institute Genomics Platform"/>
            <consortium name="The Broad Institute Genome Sequencing Center for Infectious Disease"/>
            <person name="Wu L."/>
            <person name="Ma J."/>
        </authorList>
    </citation>
    <scope>NUCLEOTIDE SEQUENCE [LARGE SCALE GENOMIC DNA]</scope>
    <source>
        <strain evidence="3">JCM 17106</strain>
    </source>
</reference>
<protein>
    <submittedName>
        <fullName evidence="2">Uncharacterized protein</fullName>
    </submittedName>
</protein>
<keyword evidence="1" id="KW-0812">Transmembrane</keyword>
<dbReference type="RefSeq" id="WP_344925245.1">
    <property type="nucleotide sequence ID" value="NZ_BAABCW010000003.1"/>
</dbReference>
<keyword evidence="3" id="KW-1185">Reference proteome</keyword>
<proteinExistence type="predicted"/>
<feature type="transmembrane region" description="Helical" evidence="1">
    <location>
        <begin position="217"/>
        <end position="237"/>
    </location>
</feature>
<evidence type="ECO:0000256" key="1">
    <source>
        <dbReference type="SAM" id="Phobius"/>
    </source>
</evidence>
<accession>A0ABP7XF43</accession>
<keyword evidence="1" id="KW-0472">Membrane</keyword>
<dbReference type="EMBL" id="BAABCW010000003">
    <property type="protein sequence ID" value="GAA4111749.1"/>
    <property type="molecule type" value="Genomic_DNA"/>
</dbReference>
<evidence type="ECO:0000313" key="2">
    <source>
        <dbReference type="EMBL" id="GAA4111749.1"/>
    </source>
</evidence>
<evidence type="ECO:0000313" key="3">
    <source>
        <dbReference type="Proteomes" id="UP001500459"/>
    </source>
</evidence>
<organism evidence="2 3">
    <name type="scientific">Aquimarina addita</name>
    <dbReference type="NCBI Taxonomy" id="870485"/>
    <lineage>
        <taxon>Bacteria</taxon>
        <taxon>Pseudomonadati</taxon>
        <taxon>Bacteroidota</taxon>
        <taxon>Flavobacteriia</taxon>
        <taxon>Flavobacteriales</taxon>
        <taxon>Flavobacteriaceae</taxon>
        <taxon>Aquimarina</taxon>
    </lineage>
</organism>